<gene>
    <name evidence="1" type="ORF">K452DRAFT_273014</name>
</gene>
<keyword evidence="2" id="KW-1185">Reference proteome</keyword>
<dbReference type="Proteomes" id="UP000799438">
    <property type="component" value="Unassembled WGS sequence"/>
</dbReference>
<accession>A0A6A6B8M1</accession>
<dbReference type="EMBL" id="ML995489">
    <property type="protein sequence ID" value="KAF2140460.1"/>
    <property type="molecule type" value="Genomic_DNA"/>
</dbReference>
<name>A0A6A6B8M1_9PEZI</name>
<dbReference type="RefSeq" id="XP_033396173.1">
    <property type="nucleotide sequence ID" value="XM_033539124.1"/>
</dbReference>
<proteinExistence type="predicted"/>
<evidence type="ECO:0000313" key="1">
    <source>
        <dbReference type="EMBL" id="KAF2140460.1"/>
    </source>
</evidence>
<protein>
    <submittedName>
        <fullName evidence="1">Uncharacterized protein</fullName>
    </submittedName>
</protein>
<organism evidence="1 2">
    <name type="scientific">Aplosporella prunicola CBS 121167</name>
    <dbReference type="NCBI Taxonomy" id="1176127"/>
    <lineage>
        <taxon>Eukaryota</taxon>
        <taxon>Fungi</taxon>
        <taxon>Dikarya</taxon>
        <taxon>Ascomycota</taxon>
        <taxon>Pezizomycotina</taxon>
        <taxon>Dothideomycetes</taxon>
        <taxon>Dothideomycetes incertae sedis</taxon>
        <taxon>Botryosphaeriales</taxon>
        <taxon>Aplosporellaceae</taxon>
        <taxon>Aplosporella</taxon>
    </lineage>
</organism>
<sequence>MAAPKPCWFLAPRAYPPNGPIKLGNIITDPQFLDEPLSSTLEPLPSSEEVITYEEQDFKFRNIISHSRRVGILTSFLQSILGLGVDAYGNWEKSHGREFDVRNMTTRWFTPTLGFVQSRVAEDAVKGFITRHRFRNKVYMVTGTMIASGASTSTSIGRERGGGVSLSVDATPFGAPVSTGPNFHLGQKTETGLSSLASDDFVFAYRLREIKVKRGGEVVHKSYNKGGLFGTDKRSEEKEQLAKEDAKIQVVVEGVKEEDVFGDAFGMEDEDGIDEASGEECYYVLPE</sequence>
<reference evidence="1" key="1">
    <citation type="journal article" date="2020" name="Stud. Mycol.">
        <title>101 Dothideomycetes genomes: a test case for predicting lifestyles and emergence of pathogens.</title>
        <authorList>
            <person name="Haridas S."/>
            <person name="Albert R."/>
            <person name="Binder M."/>
            <person name="Bloem J."/>
            <person name="Labutti K."/>
            <person name="Salamov A."/>
            <person name="Andreopoulos B."/>
            <person name="Baker S."/>
            <person name="Barry K."/>
            <person name="Bills G."/>
            <person name="Bluhm B."/>
            <person name="Cannon C."/>
            <person name="Castanera R."/>
            <person name="Culley D."/>
            <person name="Daum C."/>
            <person name="Ezra D."/>
            <person name="Gonzalez J."/>
            <person name="Henrissat B."/>
            <person name="Kuo A."/>
            <person name="Liang C."/>
            <person name="Lipzen A."/>
            <person name="Lutzoni F."/>
            <person name="Magnuson J."/>
            <person name="Mondo S."/>
            <person name="Nolan M."/>
            <person name="Ohm R."/>
            <person name="Pangilinan J."/>
            <person name="Park H.-J."/>
            <person name="Ramirez L."/>
            <person name="Alfaro M."/>
            <person name="Sun H."/>
            <person name="Tritt A."/>
            <person name="Yoshinaga Y."/>
            <person name="Zwiers L.-H."/>
            <person name="Turgeon B."/>
            <person name="Goodwin S."/>
            <person name="Spatafora J."/>
            <person name="Crous P."/>
            <person name="Grigoriev I."/>
        </authorList>
    </citation>
    <scope>NUCLEOTIDE SEQUENCE</scope>
    <source>
        <strain evidence="1">CBS 121167</strain>
    </source>
</reference>
<dbReference type="OrthoDB" id="4500473at2759"/>
<evidence type="ECO:0000313" key="2">
    <source>
        <dbReference type="Proteomes" id="UP000799438"/>
    </source>
</evidence>
<dbReference type="GeneID" id="54296620"/>
<dbReference type="AlphaFoldDB" id="A0A6A6B8M1"/>